<dbReference type="GO" id="GO:0046872">
    <property type="term" value="F:metal ion binding"/>
    <property type="evidence" value="ECO:0007669"/>
    <property type="project" value="UniProtKB-KW"/>
</dbReference>
<comment type="caution">
    <text evidence="10">The sequence shown here is derived from an EMBL/GenBank/DDBJ whole genome shotgun (WGS) entry which is preliminary data.</text>
</comment>
<dbReference type="InterPro" id="IPR013482">
    <property type="entry name" value="Molybde_CF_guanTrfase"/>
</dbReference>
<comment type="caution">
    <text evidence="8">Lacks conserved residue(s) required for the propagation of feature annotation.</text>
</comment>
<comment type="cofactor">
    <cofactor evidence="8">
        <name>Mg(2+)</name>
        <dbReference type="ChEBI" id="CHEBI:18420"/>
    </cofactor>
</comment>
<reference evidence="10" key="2">
    <citation type="submission" date="2006-05" db="EMBL/GenBank/DDBJ databases">
        <title>Sequencing of the draft genome and assembly of Desulfuromonas acetoxidans DSM 684.</title>
        <authorList>
            <consortium name="US DOE Joint Genome Institute (JGI-PGF)"/>
            <person name="Copeland A."/>
            <person name="Lucas S."/>
            <person name="Lapidus A."/>
            <person name="Barry K."/>
            <person name="Detter J.C."/>
            <person name="Glavina del Rio T."/>
            <person name="Hammon N."/>
            <person name="Israni S."/>
            <person name="Dalin E."/>
            <person name="Tice H."/>
            <person name="Bruce D."/>
            <person name="Pitluck S."/>
            <person name="Richardson P."/>
        </authorList>
    </citation>
    <scope>NUCLEOTIDE SEQUENCE [LARGE SCALE GENOMIC DNA]</scope>
    <source>
        <strain evidence="10">DSM 684</strain>
    </source>
</reference>
<evidence type="ECO:0000256" key="7">
    <source>
        <dbReference type="ARBA" id="ARBA00023150"/>
    </source>
</evidence>
<dbReference type="OrthoDB" id="9788394at2"/>
<feature type="binding site" evidence="8">
    <location>
        <position position="144"/>
    </location>
    <ligand>
        <name>GTP</name>
        <dbReference type="ChEBI" id="CHEBI:37565"/>
    </ligand>
</feature>
<keyword evidence="4 8" id="KW-0547">Nucleotide-binding</keyword>
<dbReference type="PANTHER" id="PTHR19136">
    <property type="entry name" value="MOLYBDENUM COFACTOR GUANYLYLTRANSFERASE"/>
    <property type="match status" value="1"/>
</dbReference>
<dbReference type="Pfam" id="PF12804">
    <property type="entry name" value="NTP_transf_3"/>
    <property type="match status" value="1"/>
</dbReference>
<dbReference type="GO" id="GO:0005525">
    <property type="term" value="F:GTP binding"/>
    <property type="evidence" value="ECO:0007669"/>
    <property type="project" value="UniProtKB-UniRule"/>
</dbReference>
<keyword evidence="3 8" id="KW-0479">Metal-binding</keyword>
<dbReference type="PANTHER" id="PTHR19136:SF81">
    <property type="entry name" value="MOLYBDENUM COFACTOR GUANYLYLTRANSFERASE"/>
    <property type="match status" value="1"/>
</dbReference>
<evidence type="ECO:0000256" key="6">
    <source>
        <dbReference type="ARBA" id="ARBA00023134"/>
    </source>
</evidence>
<evidence type="ECO:0000313" key="10">
    <source>
        <dbReference type="EMBL" id="EAT16874.1"/>
    </source>
</evidence>
<feature type="binding site" evidence="8">
    <location>
        <begin position="58"/>
        <end position="60"/>
    </location>
    <ligand>
        <name>GTP</name>
        <dbReference type="ChEBI" id="CHEBI:37565"/>
    </ligand>
</feature>
<dbReference type="GO" id="GO:0006777">
    <property type="term" value="P:Mo-molybdopterin cofactor biosynthetic process"/>
    <property type="evidence" value="ECO:0007669"/>
    <property type="project" value="UniProtKB-KW"/>
</dbReference>
<comment type="domain">
    <text evidence="8">The N-terminal domain determines nucleotide recognition and specific binding, while the C-terminal domain determines the specific binding to the target protein.</text>
</comment>
<feature type="binding site" evidence="8">
    <location>
        <position position="115"/>
    </location>
    <ligand>
        <name>GTP</name>
        <dbReference type="ChEBI" id="CHEBI:37565"/>
    </ligand>
</feature>
<organism evidence="10 11">
    <name type="scientific">Desulfuromonas acetoxidans (strain DSM 684 / 11070)</name>
    <dbReference type="NCBI Taxonomy" id="281689"/>
    <lineage>
        <taxon>Bacteria</taxon>
        <taxon>Pseudomonadati</taxon>
        <taxon>Thermodesulfobacteriota</taxon>
        <taxon>Desulfuromonadia</taxon>
        <taxon>Desulfuromonadales</taxon>
        <taxon>Desulfuromonadaceae</taxon>
        <taxon>Desulfuromonas</taxon>
    </lineage>
</organism>
<sequence length="265" mass="29586">MDLSKSVIQTCFHPESHASVDASQEIFPTQTTQSLHNNDSDAISEKRTQQESITGVILAGGKSTRMGRNKALLDLGGICLIEKTYQTMSALFPEVILITNTPDEYAFLNCRCQKDIYPGIGSIAGLHAALSTSNTERIFVVPCDMPFLSPPLINLLCQTTQTYDAVVPVSDKGMEPLHALYHRRCLQQLEQAITHGDKKIQNFLRNIWTYFLPVSAYRHIPHAEQAFQNVNRPEDYAALDLTQLNELPAEWQAKASQSVHSLETL</sequence>
<dbReference type="EC" id="2.7.7.77" evidence="8"/>
<dbReference type="AlphaFoldDB" id="Q1K2K7"/>
<keyword evidence="11" id="KW-1185">Reference proteome</keyword>
<proteinExistence type="inferred from homology"/>
<keyword evidence="2 8" id="KW-0808">Transferase</keyword>
<comment type="subcellular location">
    <subcellularLocation>
        <location evidence="8">Cytoplasm</location>
    </subcellularLocation>
</comment>
<evidence type="ECO:0000313" key="11">
    <source>
        <dbReference type="Proteomes" id="UP000005695"/>
    </source>
</evidence>
<comment type="catalytic activity">
    <reaction evidence="8">
        <text>Mo-molybdopterin + GTP + H(+) = Mo-molybdopterin guanine dinucleotide + diphosphate</text>
        <dbReference type="Rhea" id="RHEA:34243"/>
        <dbReference type="ChEBI" id="CHEBI:15378"/>
        <dbReference type="ChEBI" id="CHEBI:33019"/>
        <dbReference type="ChEBI" id="CHEBI:37565"/>
        <dbReference type="ChEBI" id="CHEBI:71302"/>
        <dbReference type="ChEBI" id="CHEBI:71310"/>
        <dbReference type="EC" id="2.7.7.77"/>
    </reaction>
</comment>
<dbReference type="SUPFAM" id="SSF53448">
    <property type="entry name" value="Nucleotide-diphospho-sugar transferases"/>
    <property type="match status" value="1"/>
</dbReference>
<evidence type="ECO:0000256" key="3">
    <source>
        <dbReference type="ARBA" id="ARBA00022723"/>
    </source>
</evidence>
<dbReference type="GO" id="GO:0061603">
    <property type="term" value="F:molybdenum cofactor guanylyltransferase activity"/>
    <property type="evidence" value="ECO:0007669"/>
    <property type="project" value="UniProtKB-EC"/>
</dbReference>
<gene>
    <name evidence="8" type="primary">mobA</name>
    <name evidence="10" type="ORF">Dace_2126</name>
</gene>
<evidence type="ECO:0000256" key="4">
    <source>
        <dbReference type="ARBA" id="ARBA00022741"/>
    </source>
</evidence>
<dbReference type="Proteomes" id="UP000005695">
    <property type="component" value="Unassembled WGS sequence"/>
</dbReference>
<dbReference type="Gene3D" id="3.90.550.10">
    <property type="entry name" value="Spore Coat Polysaccharide Biosynthesis Protein SpsA, Chain A"/>
    <property type="match status" value="1"/>
</dbReference>
<dbReference type="CDD" id="cd02503">
    <property type="entry name" value="MobA"/>
    <property type="match status" value="1"/>
</dbReference>
<feature type="domain" description="MobA-like NTP transferase" evidence="9">
    <location>
        <begin position="55"/>
        <end position="205"/>
    </location>
</feature>
<comment type="function">
    <text evidence="8">Transfers a GMP moiety from GTP to Mo-molybdopterin (Mo-MPT) cofactor (Moco or molybdenum cofactor) to form Mo-molybdopterin guanine dinucleotide (Mo-MGD) cofactor.</text>
</comment>
<dbReference type="InterPro" id="IPR029044">
    <property type="entry name" value="Nucleotide-diphossugar_trans"/>
</dbReference>
<evidence type="ECO:0000256" key="8">
    <source>
        <dbReference type="HAMAP-Rule" id="MF_00316"/>
    </source>
</evidence>
<dbReference type="EMBL" id="AAEW02000003">
    <property type="protein sequence ID" value="EAT16874.1"/>
    <property type="molecule type" value="Genomic_DNA"/>
</dbReference>
<evidence type="ECO:0000256" key="1">
    <source>
        <dbReference type="ARBA" id="ARBA00022490"/>
    </source>
</evidence>
<feature type="binding site" evidence="8">
    <location>
        <position position="144"/>
    </location>
    <ligand>
        <name>Mg(2+)</name>
        <dbReference type="ChEBI" id="CHEBI:18420"/>
    </ligand>
</feature>
<keyword evidence="7 8" id="KW-0501">Molybdenum cofactor biosynthesis</keyword>
<accession>Q1K2K7</accession>
<evidence type="ECO:0000256" key="2">
    <source>
        <dbReference type="ARBA" id="ARBA00022679"/>
    </source>
</evidence>
<dbReference type="HAMAP" id="MF_00316">
    <property type="entry name" value="MobA"/>
    <property type="match status" value="1"/>
</dbReference>
<evidence type="ECO:0000259" key="9">
    <source>
        <dbReference type="Pfam" id="PF12804"/>
    </source>
</evidence>
<protein>
    <recommendedName>
        <fullName evidence="8">Probable molybdenum cofactor guanylyltransferase</fullName>
        <shortName evidence="8">MoCo guanylyltransferase</shortName>
        <ecNumber evidence="8">2.7.7.77</ecNumber>
    </recommendedName>
    <alternativeName>
        <fullName evidence="8">GTP:molybdopterin guanylyltransferase</fullName>
    </alternativeName>
    <alternativeName>
        <fullName evidence="8">Mo-MPT guanylyltransferase</fullName>
    </alternativeName>
    <alternativeName>
        <fullName evidence="8">Molybdopterin guanylyltransferase</fullName>
    </alternativeName>
    <alternativeName>
        <fullName evidence="8">Molybdopterin-guanine dinucleotide synthase</fullName>
        <shortName evidence="8">MGD synthase</shortName>
    </alternativeName>
</protein>
<name>Q1K2K7_DESA6</name>
<reference evidence="10" key="1">
    <citation type="submission" date="2006-05" db="EMBL/GenBank/DDBJ databases">
        <title>Annotation of the draft genome assembly of Desulfuromonas acetoxidans DSM 684.</title>
        <authorList>
            <consortium name="US DOE Joint Genome Institute (JGI-ORNL)"/>
            <person name="Larimer F."/>
            <person name="Land M."/>
            <person name="Hauser L."/>
        </authorList>
    </citation>
    <scope>NUCLEOTIDE SEQUENCE [LARGE SCALE GENOMIC DNA]</scope>
    <source>
        <strain evidence="10">DSM 684</strain>
    </source>
</reference>
<dbReference type="InterPro" id="IPR025877">
    <property type="entry name" value="MobA-like_NTP_Trfase"/>
</dbReference>
<evidence type="ECO:0000256" key="5">
    <source>
        <dbReference type="ARBA" id="ARBA00022842"/>
    </source>
</evidence>
<dbReference type="RefSeq" id="WP_005998355.1">
    <property type="nucleotide sequence ID" value="NZ_AAEW02000003.1"/>
</dbReference>
<keyword evidence="6 8" id="KW-0342">GTP-binding</keyword>
<keyword evidence="1 8" id="KW-0963">Cytoplasm</keyword>
<comment type="similarity">
    <text evidence="8">Belongs to the MobA family.</text>
</comment>
<dbReference type="GO" id="GO:0005737">
    <property type="term" value="C:cytoplasm"/>
    <property type="evidence" value="ECO:0007669"/>
    <property type="project" value="UniProtKB-SubCell"/>
</dbReference>
<keyword evidence="5 8" id="KW-0460">Magnesium</keyword>
<feature type="binding site" evidence="8">
    <location>
        <position position="70"/>
    </location>
    <ligand>
        <name>GTP</name>
        <dbReference type="ChEBI" id="CHEBI:37565"/>
    </ligand>
</feature>